<dbReference type="GO" id="GO:0034702">
    <property type="term" value="C:monoatomic ion channel complex"/>
    <property type="evidence" value="ECO:0007669"/>
    <property type="project" value="UniProtKB-KW"/>
</dbReference>
<proteinExistence type="inferred from homology"/>
<keyword evidence="9 13" id="KW-1133">Transmembrane helix</keyword>
<dbReference type="SUPFAM" id="SSF54211">
    <property type="entry name" value="Ribosomal protein S5 domain 2-like"/>
    <property type="match status" value="1"/>
</dbReference>
<keyword evidence="7 13" id="KW-0851">Voltage-gated channel</keyword>
<dbReference type="Gene3D" id="2.60.120.10">
    <property type="entry name" value="Jelly Rolls"/>
    <property type="match status" value="1"/>
</dbReference>
<dbReference type="PROSITE" id="PS50042">
    <property type="entry name" value="CNMP_BINDING_3"/>
    <property type="match status" value="1"/>
</dbReference>
<keyword evidence="16" id="KW-1185">Reference proteome</keyword>
<evidence type="ECO:0000256" key="9">
    <source>
        <dbReference type="ARBA" id="ARBA00022989"/>
    </source>
</evidence>
<keyword evidence="11 13" id="KW-0472">Membrane</keyword>
<name>A0AAV6HTG5_9ERIC</name>
<dbReference type="PANTHER" id="PTHR45743">
    <property type="entry name" value="POTASSIUM CHANNEL AKT1"/>
    <property type="match status" value="1"/>
</dbReference>
<keyword evidence="4 13" id="KW-0633">Potassium transport</keyword>
<keyword evidence="5 13" id="KW-0812">Transmembrane</keyword>
<dbReference type="GO" id="GO:0016114">
    <property type="term" value="P:terpenoid biosynthetic process"/>
    <property type="evidence" value="ECO:0007669"/>
    <property type="project" value="InterPro"/>
</dbReference>
<evidence type="ECO:0000256" key="10">
    <source>
        <dbReference type="ARBA" id="ARBA00023065"/>
    </source>
</evidence>
<dbReference type="InterPro" id="IPR005821">
    <property type="entry name" value="Ion_trans_dom"/>
</dbReference>
<comment type="domain">
    <text evidence="13">The segment S4 is probably the voltage-sensor and is characterized by a series of positively charged amino acids. The pore-forming region H5 is enclosed by the transmembrane segments S5 and S6 in the Shaker-type (1P/6TM) and contains the GYGD signature motif which seems to be involved in potassium selectivity.</text>
</comment>
<keyword evidence="3 13" id="KW-0813">Transport</keyword>
<dbReference type="SUPFAM" id="SSF51206">
    <property type="entry name" value="cAMP-binding domain-like"/>
    <property type="match status" value="1"/>
</dbReference>
<evidence type="ECO:0000256" key="11">
    <source>
        <dbReference type="ARBA" id="ARBA00023136"/>
    </source>
</evidence>
<feature type="transmembrane region" description="Helical" evidence="13">
    <location>
        <begin position="29"/>
        <end position="52"/>
    </location>
</feature>
<dbReference type="Gene3D" id="1.10.287.70">
    <property type="match status" value="1"/>
</dbReference>
<evidence type="ECO:0000313" key="15">
    <source>
        <dbReference type="EMBL" id="KAG5517283.1"/>
    </source>
</evidence>
<evidence type="ECO:0000256" key="7">
    <source>
        <dbReference type="ARBA" id="ARBA00022882"/>
    </source>
</evidence>
<dbReference type="PANTHER" id="PTHR45743:SF6">
    <property type="entry name" value="POTASSIUM CHANNEL KAT2"/>
    <property type="match status" value="1"/>
</dbReference>
<feature type="domain" description="Cyclic nucleotide-binding" evidence="14">
    <location>
        <begin position="253"/>
        <end position="372"/>
    </location>
</feature>
<evidence type="ECO:0000256" key="13">
    <source>
        <dbReference type="RuleBase" id="RU369015"/>
    </source>
</evidence>
<dbReference type="InterPro" id="IPR018490">
    <property type="entry name" value="cNMP-bd_dom_sf"/>
</dbReference>
<dbReference type="EMBL" id="JACTNZ010000013">
    <property type="protein sequence ID" value="KAG5517283.1"/>
    <property type="molecule type" value="Genomic_DNA"/>
</dbReference>
<evidence type="ECO:0000256" key="4">
    <source>
        <dbReference type="ARBA" id="ARBA00022538"/>
    </source>
</evidence>
<dbReference type="GO" id="GO:0005524">
    <property type="term" value="F:ATP binding"/>
    <property type="evidence" value="ECO:0007669"/>
    <property type="project" value="InterPro"/>
</dbReference>
<evidence type="ECO:0000259" key="14">
    <source>
        <dbReference type="PROSITE" id="PS50042"/>
    </source>
</evidence>
<dbReference type="CDD" id="cd00038">
    <property type="entry name" value="CAP_ED"/>
    <property type="match status" value="1"/>
</dbReference>
<evidence type="ECO:0000256" key="3">
    <source>
        <dbReference type="ARBA" id="ARBA00022448"/>
    </source>
</evidence>
<comment type="subcellular location">
    <subcellularLocation>
        <location evidence="1 13">Membrane</location>
        <topology evidence="1 13">Multi-pass membrane protein</topology>
    </subcellularLocation>
</comment>
<dbReference type="SMART" id="SM00100">
    <property type="entry name" value="cNMP"/>
    <property type="match status" value="1"/>
</dbReference>
<comment type="similarity">
    <text evidence="2 13">Belongs to the potassium channel family. Plant (TC 1.A.1.4) subfamily.</text>
</comment>
<keyword evidence="10 13" id="KW-0406">Ion transport</keyword>
<feature type="transmembrane region" description="Helical" evidence="13">
    <location>
        <begin position="160"/>
        <end position="179"/>
    </location>
</feature>
<dbReference type="InterPro" id="IPR004424">
    <property type="entry name" value="IspE"/>
</dbReference>
<keyword evidence="8 13" id="KW-0630">Potassium</keyword>
<dbReference type="GO" id="GO:0005249">
    <property type="term" value="F:voltage-gated potassium channel activity"/>
    <property type="evidence" value="ECO:0007669"/>
    <property type="project" value="UniProtKB-UniRule"/>
</dbReference>
<evidence type="ECO:0000313" key="16">
    <source>
        <dbReference type="Proteomes" id="UP000823749"/>
    </source>
</evidence>
<gene>
    <name evidence="15" type="ORF">RHGRI_037888</name>
</gene>
<organism evidence="15 16">
    <name type="scientific">Rhododendron griersonianum</name>
    <dbReference type="NCBI Taxonomy" id="479676"/>
    <lineage>
        <taxon>Eukaryota</taxon>
        <taxon>Viridiplantae</taxon>
        <taxon>Streptophyta</taxon>
        <taxon>Embryophyta</taxon>
        <taxon>Tracheophyta</taxon>
        <taxon>Spermatophyta</taxon>
        <taxon>Magnoliopsida</taxon>
        <taxon>eudicotyledons</taxon>
        <taxon>Gunneridae</taxon>
        <taxon>Pentapetalae</taxon>
        <taxon>asterids</taxon>
        <taxon>Ericales</taxon>
        <taxon>Ericaceae</taxon>
        <taxon>Ericoideae</taxon>
        <taxon>Rhodoreae</taxon>
        <taxon>Rhododendron</taxon>
    </lineage>
</organism>
<dbReference type="Pfam" id="PF00027">
    <property type="entry name" value="cNMP_binding"/>
    <property type="match status" value="1"/>
</dbReference>
<evidence type="ECO:0000256" key="2">
    <source>
        <dbReference type="ARBA" id="ARBA00007929"/>
    </source>
</evidence>
<dbReference type="FunFam" id="3.30.230.10:FF:000045">
    <property type="entry name" value="4-diphosphocytidyl-2-C-methyl-D-erythritol kinase, chloroplastic"/>
    <property type="match status" value="1"/>
</dbReference>
<dbReference type="InterPro" id="IPR045319">
    <property type="entry name" value="KAT/AKT"/>
</dbReference>
<comment type="caution">
    <text evidence="13">Lacks conserved residue(s) required for the propagation of feature annotation.</text>
</comment>
<feature type="transmembrane region" description="Helical" evidence="13">
    <location>
        <begin position="133"/>
        <end position="154"/>
    </location>
</feature>
<evidence type="ECO:0000256" key="1">
    <source>
        <dbReference type="ARBA" id="ARBA00004141"/>
    </source>
</evidence>
<keyword evidence="6 13" id="KW-0631">Potassium channel</keyword>
<keyword evidence="12 13" id="KW-0407">Ion channel</keyword>
<evidence type="ECO:0000256" key="5">
    <source>
        <dbReference type="ARBA" id="ARBA00022692"/>
    </source>
</evidence>
<dbReference type="GO" id="GO:0050515">
    <property type="term" value="F:4-(cytidine 5'-diphospho)-2-C-methyl-D-erythritol kinase activity"/>
    <property type="evidence" value="ECO:0007669"/>
    <property type="project" value="InterPro"/>
</dbReference>
<comment type="caution">
    <text evidence="15">The sequence shown here is derived from an EMBL/GenBank/DDBJ whole genome shotgun (WGS) entry which is preliminary data.</text>
</comment>
<dbReference type="SUPFAM" id="SSF81324">
    <property type="entry name" value="Voltage-gated potassium channels"/>
    <property type="match status" value="1"/>
</dbReference>
<dbReference type="NCBIfam" id="TIGR00154">
    <property type="entry name" value="ispE"/>
    <property type="match status" value="1"/>
</dbReference>
<dbReference type="InterPro" id="IPR000595">
    <property type="entry name" value="cNMP-bd_dom"/>
</dbReference>
<accession>A0AAV6HTG5</accession>
<dbReference type="Pfam" id="PF00520">
    <property type="entry name" value="Ion_trans"/>
    <property type="match status" value="1"/>
</dbReference>
<reference evidence="15 16" key="1">
    <citation type="submission" date="2020-08" db="EMBL/GenBank/DDBJ databases">
        <title>Plant Genome Project.</title>
        <authorList>
            <person name="Zhang R.-G."/>
        </authorList>
    </citation>
    <scope>NUCLEOTIDE SEQUENCE [LARGE SCALE GENOMIC DNA]</scope>
    <source>
        <strain evidence="15">WSP0</strain>
        <tissue evidence="15">Leaf</tissue>
    </source>
</reference>
<dbReference type="HAMAP" id="MF_00061">
    <property type="entry name" value="IspE"/>
    <property type="match status" value="1"/>
</dbReference>
<dbReference type="Gene3D" id="3.30.230.10">
    <property type="match status" value="1"/>
</dbReference>
<dbReference type="InterPro" id="IPR014710">
    <property type="entry name" value="RmlC-like_jellyroll"/>
</dbReference>
<comment type="function">
    <text evidence="13">Potassium channel.</text>
</comment>
<dbReference type="Pfam" id="PF00288">
    <property type="entry name" value="GHMP_kinases_N"/>
    <property type="match status" value="1"/>
</dbReference>
<sequence length="800" mass="90502">MFLIVLVVYSAWICPFEFAFLACKEDALYIIDNIVNFFFAIDIVLTFFVAYLDNQSYLLVDDRKKIAIRLEKDIRCSYFWTRCTKLVSVTLYVVHFAACIDYMIADRYPNPEKTWIGAVYPDFKEAMSLRDRYVISVYWSITTLSTVGYGDFHAENIREMLFTSFYMLFNLGFTAYLIGNMTNLVRDRITAASEFTRRNQLPSHINDQVVSHICLDFKTEGLKQKETLNGLPKAIHSSIAHFLFFPVVQNVRLFEGVSRDFLFQMVPEMEAEYFPPNEDVILQNETPTDLYILVLGAVDFIVEIQGHDQVFGKATAGEIFGEIGVLCNRPQPFTFRTAEISQMLRLNRSKLMKLIRENTEDRDTIMNNLLKKLRGTESFCYVNQWEDPSLNMGEWVDDEGLMERESFSENVIQELPHYLGNGQFGPTRINGHSKALTEIGMNKLPKRVNIHIKSASQEQLGKLIFLPDSLEDLLRIAVYDPDERLKKLADEVDKNAGLSRLTLFSPCKINVFLRITSKREDGFHDLASLFHSISDNIVAPMNFQVISLGDKIKFSLSPSNKDRLSTNVPGVPLDDRNLIIKALNLYRKKTGSDKFFWIHLDKKVPTGAGLGGGSSNAATALWAANQFSGCLATEKELQEWSSEIGSDVPFFFSHGAAYCTGRGEVVEDIPPPIPFDIPMVLIKPQEACPTAEVYKRLQLDQTSKIDPSTLLEKISRNGISQDVCVNDLGMIPTNTQHAFSIGSTIVGVGAPDPPQFLYDDDEYKDVFLSEASFITRAANQWYTEPISTSDEKDETAGCGP</sequence>
<dbReference type="InterPro" id="IPR014721">
    <property type="entry name" value="Ribsml_uS5_D2-typ_fold_subgr"/>
</dbReference>
<evidence type="ECO:0000256" key="8">
    <source>
        <dbReference type="ARBA" id="ARBA00022958"/>
    </source>
</evidence>
<evidence type="ECO:0000256" key="12">
    <source>
        <dbReference type="ARBA" id="ARBA00023303"/>
    </source>
</evidence>
<dbReference type="InterPro" id="IPR006204">
    <property type="entry name" value="GHMP_kinase_N_dom"/>
</dbReference>
<dbReference type="InterPro" id="IPR020568">
    <property type="entry name" value="Ribosomal_Su5_D2-typ_SF"/>
</dbReference>
<comment type="subunit">
    <text evidence="13">The potassium channel is composed of a homo- or heterotetrameric complex of pore-forming subunits.</text>
</comment>
<dbReference type="AlphaFoldDB" id="A0AAV6HTG5"/>
<evidence type="ECO:0000256" key="6">
    <source>
        <dbReference type="ARBA" id="ARBA00022826"/>
    </source>
</evidence>
<dbReference type="FunFam" id="2.60.120.10:FF:000074">
    <property type="entry name" value="Potassium channel KAT2"/>
    <property type="match status" value="1"/>
</dbReference>
<protein>
    <recommendedName>
        <fullName evidence="13">Potassium channel</fullName>
    </recommendedName>
</protein>
<dbReference type="Proteomes" id="UP000823749">
    <property type="component" value="Chromosome 13"/>
</dbReference>